<evidence type="ECO:0000256" key="5">
    <source>
        <dbReference type="ARBA" id="ARBA00022827"/>
    </source>
</evidence>
<evidence type="ECO:0000256" key="2">
    <source>
        <dbReference type="ARBA" id="ARBA00001974"/>
    </source>
</evidence>
<evidence type="ECO:0000313" key="11">
    <source>
        <dbReference type="EMBL" id="CAH1231389.1"/>
    </source>
</evidence>
<keyword evidence="3" id="KW-0285">Flavoprotein</keyword>
<dbReference type="Gene3D" id="2.40.30.10">
    <property type="entry name" value="Translation factors"/>
    <property type="match status" value="1"/>
</dbReference>
<dbReference type="InterPro" id="IPR029039">
    <property type="entry name" value="Flavoprotein-like_sf"/>
</dbReference>
<dbReference type="Gene3D" id="3.40.50.360">
    <property type="match status" value="1"/>
</dbReference>
<dbReference type="PROSITE" id="PS51384">
    <property type="entry name" value="FAD_FR"/>
    <property type="match status" value="1"/>
</dbReference>
<dbReference type="FunFam" id="2.40.30.10:FF:000308">
    <property type="entry name" value="Nitric oxide synthase, inducible"/>
    <property type="match status" value="1"/>
</dbReference>
<dbReference type="GO" id="GO:0016491">
    <property type="term" value="F:oxidoreductase activity"/>
    <property type="evidence" value="ECO:0007669"/>
    <property type="project" value="UniProtKB-KW"/>
</dbReference>
<evidence type="ECO:0000256" key="4">
    <source>
        <dbReference type="ARBA" id="ARBA00022643"/>
    </source>
</evidence>
<comment type="cofactor">
    <cofactor evidence="2">
        <name>FAD</name>
        <dbReference type="ChEBI" id="CHEBI:57692"/>
    </cofactor>
</comment>
<keyword evidence="4" id="KW-0288">FMN</keyword>
<dbReference type="PANTHER" id="PTHR19384:SF128">
    <property type="entry name" value="NADPH OXIDOREDUCTASE A"/>
    <property type="match status" value="1"/>
</dbReference>
<dbReference type="Pfam" id="PF00667">
    <property type="entry name" value="FAD_binding_1"/>
    <property type="match status" value="1"/>
</dbReference>
<dbReference type="GO" id="GO:0050660">
    <property type="term" value="F:flavin adenine dinucleotide binding"/>
    <property type="evidence" value="ECO:0007669"/>
    <property type="project" value="TreeGrafter"/>
</dbReference>
<evidence type="ECO:0000256" key="3">
    <source>
        <dbReference type="ARBA" id="ARBA00022630"/>
    </source>
</evidence>
<sequence>MWLYLLCGATLLIAYVLHTLLTTSGSSYGGNSLEAFISQEGNLATDKMIDRSADRYLVNYTDAGKQVLVMFGTEYGCSEEVAKKLFDSVASLPLDGSGARLQPRLVNARQHSAVDWSQESVLLLVISTSGDGVPPTDARDFCDWMLGTKDMEMSHLHYSVLALGDSNYPHFCRTGRSLDKRLTDLRATQLVPRSDVDQEDWSVIDSWIDAVLNVLPVVAIEATLDYLSLDTVSCDQSYNRTRPFMATMTVKRRLTVQETEEDKETIHCEFELAGSDLTFTAGDALGIYPQNNPAEVGAVLSALCASGRELVEAPSWAYQPLPAGKISLEEALLKYYDLKHVNPELVKLLTKHTSDKTERVEGERLMKDGLSKNNIILWSYLHSHEVIDVLKSFHRARPPLHLLLSKMKGLQPRYYSIASSPVLDPEKASVTAAVVRYSLHGIPRTGVTTTYLQDRLEVNQSCPVFISHNPDFRLPSNNDLSIIMIGPGTGIAPFLAFVQERIATGASGDNLLYFGCRHRDKDFLYKSELETWSKNGSLRLRVAFSRDQDKKVYVQDLLRKDTKNIWRHLRNGAHIYVCGDARHMAHDVHQALTDVCQEQGNMGAEQARRFLLGLEQVNRYQKDVWVT</sequence>
<dbReference type="Gene3D" id="3.40.50.80">
    <property type="entry name" value="Nucleotide-binding domain of ferredoxin-NADP reductase (FNR) module"/>
    <property type="match status" value="1"/>
</dbReference>
<dbReference type="Gene3D" id="1.20.990.10">
    <property type="entry name" value="NADPH-cytochrome p450 Reductase, Chain A, domain 3"/>
    <property type="match status" value="1"/>
</dbReference>
<dbReference type="InterPro" id="IPR003097">
    <property type="entry name" value="CysJ-like_FAD-binding"/>
</dbReference>
<dbReference type="GO" id="GO:0005829">
    <property type="term" value="C:cytosol"/>
    <property type="evidence" value="ECO:0007669"/>
    <property type="project" value="TreeGrafter"/>
</dbReference>
<gene>
    <name evidence="11" type="primary">POR</name>
    <name evidence="11" type="ORF">BLAG_LOCUS1256</name>
</gene>
<dbReference type="InterPro" id="IPR001709">
    <property type="entry name" value="Flavoprot_Pyr_Nucl_cyt_Rdtase"/>
</dbReference>
<dbReference type="EMBL" id="OV696686">
    <property type="protein sequence ID" value="CAH1231389.1"/>
    <property type="molecule type" value="Genomic_DNA"/>
</dbReference>
<keyword evidence="12" id="KW-1185">Reference proteome</keyword>
<dbReference type="InterPro" id="IPR008254">
    <property type="entry name" value="Flavodoxin/NO_synth"/>
</dbReference>
<feature type="domain" description="FAD-binding FR-type" evidence="10">
    <location>
        <begin position="241"/>
        <end position="475"/>
    </location>
</feature>
<name>A0A8J9V941_BRALA</name>
<dbReference type="InterPro" id="IPR001094">
    <property type="entry name" value="Flavdoxin-like"/>
</dbReference>
<proteinExistence type="predicted"/>
<organism evidence="11 12">
    <name type="scientific">Branchiostoma lanceolatum</name>
    <name type="common">Common lancelet</name>
    <name type="synonym">Amphioxus lanceolatum</name>
    <dbReference type="NCBI Taxonomy" id="7740"/>
    <lineage>
        <taxon>Eukaryota</taxon>
        <taxon>Metazoa</taxon>
        <taxon>Chordata</taxon>
        <taxon>Cephalochordata</taxon>
        <taxon>Leptocardii</taxon>
        <taxon>Amphioxiformes</taxon>
        <taxon>Branchiostomatidae</taxon>
        <taxon>Branchiostoma</taxon>
    </lineage>
</organism>
<keyword evidence="5" id="KW-0274">FAD</keyword>
<evidence type="ECO:0000256" key="8">
    <source>
        <dbReference type="SAM" id="SignalP"/>
    </source>
</evidence>
<comment type="cofactor">
    <cofactor evidence="1">
        <name>FMN</name>
        <dbReference type="ChEBI" id="CHEBI:58210"/>
    </cofactor>
</comment>
<evidence type="ECO:0000256" key="1">
    <source>
        <dbReference type="ARBA" id="ARBA00001917"/>
    </source>
</evidence>
<evidence type="ECO:0000256" key="6">
    <source>
        <dbReference type="ARBA" id="ARBA00022857"/>
    </source>
</evidence>
<dbReference type="OrthoDB" id="1856718at2759"/>
<evidence type="ECO:0000259" key="9">
    <source>
        <dbReference type="PROSITE" id="PS50902"/>
    </source>
</evidence>
<keyword evidence="7" id="KW-0560">Oxidoreductase</keyword>
<dbReference type="InterPro" id="IPR017938">
    <property type="entry name" value="Riboflavin_synthase-like_b-brl"/>
</dbReference>
<keyword evidence="8" id="KW-0732">Signal</keyword>
<evidence type="ECO:0000313" key="12">
    <source>
        <dbReference type="Proteomes" id="UP000838412"/>
    </source>
</evidence>
<evidence type="ECO:0000259" key="10">
    <source>
        <dbReference type="PROSITE" id="PS51384"/>
    </source>
</evidence>
<dbReference type="PRINTS" id="PR00369">
    <property type="entry name" value="FLAVODOXIN"/>
</dbReference>
<keyword evidence="6" id="KW-0521">NADP</keyword>
<feature type="signal peptide" evidence="8">
    <location>
        <begin position="1"/>
        <end position="18"/>
    </location>
</feature>
<dbReference type="SUPFAM" id="SSF63380">
    <property type="entry name" value="Riboflavin synthase domain-like"/>
    <property type="match status" value="1"/>
</dbReference>
<dbReference type="SUPFAM" id="SSF52218">
    <property type="entry name" value="Flavoproteins"/>
    <property type="match status" value="1"/>
</dbReference>
<protein>
    <submittedName>
        <fullName evidence="11">POR protein</fullName>
    </submittedName>
</protein>
<dbReference type="GO" id="GO:0010181">
    <property type="term" value="F:FMN binding"/>
    <property type="evidence" value="ECO:0007669"/>
    <property type="project" value="InterPro"/>
</dbReference>
<dbReference type="PRINTS" id="PR00371">
    <property type="entry name" value="FPNCR"/>
</dbReference>
<dbReference type="InterPro" id="IPR039261">
    <property type="entry name" value="FNR_nucleotide-bd"/>
</dbReference>
<dbReference type="AlphaFoldDB" id="A0A8J9V941"/>
<feature type="domain" description="Flavodoxin-like" evidence="9">
    <location>
        <begin position="67"/>
        <end position="212"/>
    </location>
</feature>
<dbReference type="InterPro" id="IPR023173">
    <property type="entry name" value="NADPH_Cyt_P450_Rdtase_alpha"/>
</dbReference>
<dbReference type="PANTHER" id="PTHR19384">
    <property type="entry name" value="NITRIC OXIDE SYNTHASE-RELATED"/>
    <property type="match status" value="1"/>
</dbReference>
<dbReference type="Pfam" id="PF00175">
    <property type="entry name" value="NAD_binding_1"/>
    <property type="match status" value="1"/>
</dbReference>
<reference evidence="11" key="1">
    <citation type="submission" date="2022-01" db="EMBL/GenBank/DDBJ databases">
        <authorList>
            <person name="Braso-Vives M."/>
        </authorList>
    </citation>
    <scope>NUCLEOTIDE SEQUENCE</scope>
</reference>
<dbReference type="Proteomes" id="UP000838412">
    <property type="component" value="Chromosome 1"/>
</dbReference>
<dbReference type="Pfam" id="PF00258">
    <property type="entry name" value="Flavodoxin_1"/>
    <property type="match status" value="1"/>
</dbReference>
<dbReference type="FunFam" id="3.40.50.80:FF:000001">
    <property type="entry name" value="NADPH--cytochrome P450 reductase 1"/>
    <property type="match status" value="1"/>
</dbReference>
<dbReference type="InterPro" id="IPR017927">
    <property type="entry name" value="FAD-bd_FR_type"/>
</dbReference>
<dbReference type="InterPro" id="IPR001433">
    <property type="entry name" value="OxRdtase_FAD/NAD-bd"/>
</dbReference>
<accession>A0A8J9V941</accession>
<dbReference type="PROSITE" id="PS50902">
    <property type="entry name" value="FLAVODOXIN_LIKE"/>
    <property type="match status" value="1"/>
</dbReference>
<evidence type="ECO:0000256" key="7">
    <source>
        <dbReference type="ARBA" id="ARBA00023002"/>
    </source>
</evidence>
<feature type="chain" id="PRO_5035437856" evidence="8">
    <location>
        <begin position="19"/>
        <end position="627"/>
    </location>
</feature>
<dbReference type="SUPFAM" id="SSF52343">
    <property type="entry name" value="Ferredoxin reductase-like, C-terminal NADP-linked domain"/>
    <property type="match status" value="1"/>
</dbReference>